<name>A0A438D890_VITVI</name>
<comment type="caution">
    <text evidence="1">The sequence shown here is derived from an EMBL/GenBank/DDBJ whole genome shotgun (WGS) entry which is preliminary data.</text>
</comment>
<organism evidence="1 2">
    <name type="scientific">Vitis vinifera</name>
    <name type="common">Grape</name>
    <dbReference type="NCBI Taxonomy" id="29760"/>
    <lineage>
        <taxon>Eukaryota</taxon>
        <taxon>Viridiplantae</taxon>
        <taxon>Streptophyta</taxon>
        <taxon>Embryophyta</taxon>
        <taxon>Tracheophyta</taxon>
        <taxon>Spermatophyta</taxon>
        <taxon>Magnoliopsida</taxon>
        <taxon>eudicotyledons</taxon>
        <taxon>Gunneridae</taxon>
        <taxon>Pentapetalae</taxon>
        <taxon>rosids</taxon>
        <taxon>Vitales</taxon>
        <taxon>Vitaceae</taxon>
        <taxon>Viteae</taxon>
        <taxon>Vitis</taxon>
    </lineage>
</organism>
<dbReference type="Proteomes" id="UP000288805">
    <property type="component" value="Unassembled WGS sequence"/>
</dbReference>
<accession>A0A438D890</accession>
<gene>
    <name evidence="1" type="ORF">CK203_092730</name>
</gene>
<proteinExistence type="predicted"/>
<sequence>MTDFIYLLNMLLQIDNLIPFSLRVYCCKNGSAWVALVQISGYNSVFKKDQNLSVEHQKSQHSHSKTNLSGFIVCTVVAAAGC</sequence>
<protein>
    <submittedName>
        <fullName evidence="1">Uncharacterized protein</fullName>
    </submittedName>
</protein>
<reference evidence="1 2" key="1">
    <citation type="journal article" date="2018" name="PLoS Genet.">
        <title>Population sequencing reveals clonal diversity and ancestral inbreeding in the grapevine cultivar Chardonnay.</title>
        <authorList>
            <person name="Roach M.J."/>
            <person name="Johnson D.L."/>
            <person name="Bohlmann J."/>
            <person name="van Vuuren H.J."/>
            <person name="Jones S.J."/>
            <person name="Pretorius I.S."/>
            <person name="Schmidt S.A."/>
            <person name="Borneman A.R."/>
        </authorList>
    </citation>
    <scope>NUCLEOTIDE SEQUENCE [LARGE SCALE GENOMIC DNA]</scope>
    <source>
        <strain evidence="2">cv. Chardonnay</strain>
        <tissue evidence="1">Leaf</tissue>
    </source>
</reference>
<evidence type="ECO:0000313" key="2">
    <source>
        <dbReference type="Proteomes" id="UP000288805"/>
    </source>
</evidence>
<dbReference type="EMBL" id="QGNW01001746">
    <property type="protein sequence ID" value="RVW31658.1"/>
    <property type="molecule type" value="Genomic_DNA"/>
</dbReference>
<evidence type="ECO:0000313" key="1">
    <source>
        <dbReference type="EMBL" id="RVW31658.1"/>
    </source>
</evidence>
<dbReference type="AlphaFoldDB" id="A0A438D890"/>